<accession>A0A644YMC0</accession>
<evidence type="ECO:0000313" key="1">
    <source>
        <dbReference type="EMBL" id="MPM29772.1"/>
    </source>
</evidence>
<dbReference type="AlphaFoldDB" id="A0A644YMC0"/>
<proteinExistence type="predicted"/>
<organism evidence="1">
    <name type="scientific">bioreactor metagenome</name>
    <dbReference type="NCBI Taxonomy" id="1076179"/>
    <lineage>
        <taxon>unclassified sequences</taxon>
        <taxon>metagenomes</taxon>
        <taxon>ecological metagenomes</taxon>
    </lineage>
</organism>
<name>A0A644YMC0_9ZZZZ</name>
<sequence length="120" mass="13704">MSCNCHGKSGVSVTRTSPFDQCSACAKKHIVKAWNLFNEFTYADDNRDVISGQLRLAADHLMYDHRDVALKARDLAILIEENRDSEITSEWTDLLTAVREAFNGDHPEITERLKQFEMET</sequence>
<comment type="caution">
    <text evidence="1">The sequence shown here is derived from an EMBL/GenBank/DDBJ whole genome shotgun (WGS) entry which is preliminary data.</text>
</comment>
<dbReference type="EMBL" id="VSSQ01005604">
    <property type="protein sequence ID" value="MPM29772.1"/>
    <property type="molecule type" value="Genomic_DNA"/>
</dbReference>
<gene>
    <name evidence="1" type="ORF">SDC9_76313</name>
</gene>
<protein>
    <submittedName>
        <fullName evidence="1">Uncharacterized protein</fullName>
    </submittedName>
</protein>
<reference evidence="1" key="1">
    <citation type="submission" date="2019-08" db="EMBL/GenBank/DDBJ databases">
        <authorList>
            <person name="Kucharzyk K."/>
            <person name="Murdoch R.W."/>
            <person name="Higgins S."/>
            <person name="Loffler F."/>
        </authorList>
    </citation>
    <scope>NUCLEOTIDE SEQUENCE</scope>
</reference>